<dbReference type="KEGG" id="svt:SVTN_07395"/>
<protein>
    <submittedName>
        <fullName evidence="2">Portal protein</fullName>
    </submittedName>
</protein>
<dbReference type="InterPro" id="IPR050982">
    <property type="entry name" value="Auxin_biosynth/cation_transpt"/>
</dbReference>
<reference evidence="2 3" key="1">
    <citation type="submission" date="2014-12" db="EMBL/GenBank/DDBJ databases">
        <title>Complete genome sequence of Streptomyces vietnamensis strain GIMV4.0001, a genetic manipulable producer of the benzoisochromanequinone antibiotic granaticin.</title>
        <authorList>
            <person name="Deng M.R."/>
            <person name="Guo J."/>
            <person name="Ma L.Y."/>
            <person name="Feng G.D."/>
            <person name="Mo C.Y."/>
            <person name="Zhu H.H."/>
        </authorList>
    </citation>
    <scope>NUCLEOTIDE SEQUENCE [LARGE SCALE GENOMIC DNA]</scope>
    <source>
        <strain evidence="3">GIMV4.0001</strain>
    </source>
</reference>
<dbReference type="Pfam" id="PF13738">
    <property type="entry name" value="Pyr_redox_3"/>
    <property type="match status" value="1"/>
</dbReference>
<dbReference type="GO" id="GO:0004497">
    <property type="term" value="F:monooxygenase activity"/>
    <property type="evidence" value="ECO:0007669"/>
    <property type="project" value="TreeGrafter"/>
</dbReference>
<dbReference type="InterPro" id="IPR036188">
    <property type="entry name" value="FAD/NAD-bd_sf"/>
</dbReference>
<dbReference type="EMBL" id="CP010407">
    <property type="protein sequence ID" value="AJF64265.1"/>
    <property type="molecule type" value="Genomic_DNA"/>
</dbReference>
<name>A0A0B5HQB0_9ACTN</name>
<dbReference type="Proteomes" id="UP000031774">
    <property type="component" value="Chromosome"/>
</dbReference>
<dbReference type="PANTHER" id="PTHR43539:SF78">
    <property type="entry name" value="FLAVIN-CONTAINING MONOOXYGENASE"/>
    <property type="match status" value="1"/>
</dbReference>
<dbReference type="PRINTS" id="PR00368">
    <property type="entry name" value="FADPNR"/>
</dbReference>
<organism evidence="2 3">
    <name type="scientific">Streptomyces vietnamensis</name>
    <dbReference type="NCBI Taxonomy" id="362257"/>
    <lineage>
        <taxon>Bacteria</taxon>
        <taxon>Bacillati</taxon>
        <taxon>Actinomycetota</taxon>
        <taxon>Actinomycetes</taxon>
        <taxon>Kitasatosporales</taxon>
        <taxon>Streptomycetaceae</taxon>
        <taxon>Streptomyces</taxon>
    </lineage>
</organism>
<dbReference type="SUPFAM" id="SSF51905">
    <property type="entry name" value="FAD/NAD(P)-binding domain"/>
    <property type="match status" value="2"/>
</dbReference>
<dbReference type="STRING" id="362257.SVTN_07395"/>
<dbReference type="PANTHER" id="PTHR43539">
    <property type="entry name" value="FLAVIN-BINDING MONOOXYGENASE-LIKE PROTEIN (AFU_ORTHOLOGUE AFUA_4G09220)"/>
    <property type="match status" value="1"/>
</dbReference>
<dbReference type="AlphaFoldDB" id="A0A0B5HQB0"/>
<sequence length="388" mass="41753">MNPTDRTERIETVVIGAGQAGLATGYHLARYGRPFVILDGNARVGDNWRCHWDSLRLFSPARVASLPGMRFPAPPMSFPTKDEMADFLETYAETFQLPVRAGERVSRVGREDGGYVVATGTRTYVCDHVVVASGTFGRTPYVPGFAGGLDPRITQLHSSAYKNPAQLRPGGVLVVGASHSGGDIAYEAGSAGHPTVLSGTIHGEIPFDIEGGPAHAIFPVLWFLAQHVLTLRTPLGRRMRPDVRAHGGPLIRVKRADLTRVGVELAPERTTGVSDGLPVLDGGRVLDVANVVWCTGFRQDFSWIDLPVTGEDGWPLERRGVVASSPGLYFVGLAFQYAFASMLVGGAGRDAEHVVDHLVKNLAGDAVDRGLSRSRSRARSRSRSKVPA</sequence>
<evidence type="ECO:0000256" key="1">
    <source>
        <dbReference type="ARBA" id="ARBA00023002"/>
    </source>
</evidence>
<keyword evidence="3" id="KW-1185">Reference proteome</keyword>
<dbReference type="PRINTS" id="PR00411">
    <property type="entry name" value="PNDRDTASEI"/>
</dbReference>
<gene>
    <name evidence="2" type="ORF">SVTN_07395</name>
</gene>
<proteinExistence type="predicted"/>
<dbReference type="RefSeq" id="WP_041128334.1">
    <property type="nucleotide sequence ID" value="NZ_CP010407.1"/>
</dbReference>
<evidence type="ECO:0000313" key="2">
    <source>
        <dbReference type="EMBL" id="AJF64265.1"/>
    </source>
</evidence>
<evidence type="ECO:0000313" key="3">
    <source>
        <dbReference type="Proteomes" id="UP000031774"/>
    </source>
</evidence>
<keyword evidence="1" id="KW-0560">Oxidoreductase</keyword>
<dbReference type="Gene3D" id="3.50.50.60">
    <property type="entry name" value="FAD/NAD(P)-binding domain"/>
    <property type="match status" value="1"/>
</dbReference>
<dbReference type="GO" id="GO:0050660">
    <property type="term" value="F:flavin adenine dinucleotide binding"/>
    <property type="evidence" value="ECO:0007669"/>
    <property type="project" value="TreeGrafter"/>
</dbReference>
<accession>A0A0B5HQB0</accession>
<dbReference type="HOGENOM" id="CLU_006909_1_0_11"/>